<reference evidence="2" key="1">
    <citation type="journal article" date="2021" name="Syst. Appl. Microbiol.">
        <title>Roseomonas hellenica sp. nov., isolated from roots of wild-growing Alkanna tinctoria.</title>
        <authorList>
            <person name="Rat A."/>
            <person name="Naranjo H.D."/>
            <person name="Lebbe L."/>
            <person name="Cnockaert M."/>
            <person name="Krigas N."/>
            <person name="Grigoriadou K."/>
            <person name="Maloupa E."/>
            <person name="Willems A."/>
        </authorList>
    </citation>
    <scope>NUCLEOTIDE SEQUENCE [LARGE SCALE GENOMIC DNA]</scope>
    <source>
        <strain evidence="2">LMG 31159</strain>
    </source>
</reference>
<accession>A0ABS5EM51</accession>
<proteinExistence type="predicted"/>
<organism evidence="1 2">
    <name type="scientific">Neoroseomonas terrae</name>
    <dbReference type="NCBI Taxonomy" id="424799"/>
    <lineage>
        <taxon>Bacteria</taxon>
        <taxon>Pseudomonadati</taxon>
        <taxon>Pseudomonadota</taxon>
        <taxon>Alphaproteobacteria</taxon>
        <taxon>Acetobacterales</taxon>
        <taxon>Acetobacteraceae</taxon>
        <taxon>Neoroseomonas</taxon>
    </lineage>
</organism>
<name>A0ABS5EM51_9PROT</name>
<gene>
    <name evidence="1" type="ORF">GXW78_20785</name>
</gene>
<keyword evidence="2" id="KW-1185">Reference proteome</keyword>
<protein>
    <submittedName>
        <fullName evidence="1">Uncharacterized protein</fullName>
    </submittedName>
</protein>
<evidence type="ECO:0000313" key="1">
    <source>
        <dbReference type="EMBL" id="MBR0652104.1"/>
    </source>
</evidence>
<comment type="caution">
    <text evidence="1">The sequence shown here is derived from an EMBL/GenBank/DDBJ whole genome shotgun (WGS) entry which is preliminary data.</text>
</comment>
<dbReference type="RefSeq" id="WP_211870820.1">
    <property type="nucleotide sequence ID" value="NZ_JAAEDI010000024.1"/>
</dbReference>
<sequence length="82" mass="9008">MALEGLHLPRHAPWRQAFEAELVTFPAGKHDDQVDALGLIGQLLDQMVTGPAARPEPAPPKDSRARLFDRLNDGDVEGWKVA</sequence>
<evidence type="ECO:0000313" key="2">
    <source>
        <dbReference type="Proteomes" id="UP000698752"/>
    </source>
</evidence>
<dbReference type="Proteomes" id="UP000698752">
    <property type="component" value="Unassembled WGS sequence"/>
</dbReference>
<dbReference type="EMBL" id="JAAEDI010000024">
    <property type="protein sequence ID" value="MBR0652104.1"/>
    <property type="molecule type" value="Genomic_DNA"/>
</dbReference>